<evidence type="ECO:0008006" key="5">
    <source>
        <dbReference type="Google" id="ProtNLM"/>
    </source>
</evidence>
<feature type="region of interest" description="Disordered" evidence="1">
    <location>
        <begin position="74"/>
        <end position="134"/>
    </location>
</feature>
<keyword evidence="2" id="KW-0812">Transmembrane</keyword>
<keyword evidence="2" id="KW-1133">Transmembrane helix</keyword>
<keyword evidence="2" id="KW-0472">Membrane</keyword>
<gene>
    <name evidence="3" type="ORF">C5O00_05540</name>
</gene>
<proteinExistence type="predicted"/>
<feature type="compositionally biased region" description="Basic and acidic residues" evidence="1">
    <location>
        <begin position="166"/>
        <end position="207"/>
    </location>
</feature>
<dbReference type="EMBL" id="CP027062">
    <property type="protein sequence ID" value="AVI50661.1"/>
    <property type="molecule type" value="Genomic_DNA"/>
</dbReference>
<reference evidence="3 4" key="1">
    <citation type="submission" date="2018-02" db="EMBL/GenBank/DDBJ databases">
        <title>Genomic analysis of the strain RR4-38 isolated from a seawater recirculating aquaculture system.</title>
        <authorList>
            <person name="Kim Y.-S."/>
            <person name="Jang Y.H."/>
            <person name="Kim K.-H."/>
        </authorList>
    </citation>
    <scope>NUCLEOTIDE SEQUENCE [LARGE SCALE GENOMIC DNA]</scope>
    <source>
        <strain evidence="3 4">RR4-38</strain>
    </source>
</reference>
<feature type="transmembrane region" description="Helical" evidence="2">
    <location>
        <begin position="47"/>
        <end position="69"/>
    </location>
</feature>
<dbReference type="AlphaFoldDB" id="A0A2S0HVE8"/>
<organism evidence="3 4">
    <name type="scientific">Pukyongia salina</name>
    <dbReference type="NCBI Taxonomy" id="2094025"/>
    <lineage>
        <taxon>Bacteria</taxon>
        <taxon>Pseudomonadati</taxon>
        <taxon>Bacteroidota</taxon>
        <taxon>Flavobacteriia</taxon>
        <taxon>Flavobacteriales</taxon>
        <taxon>Flavobacteriaceae</taxon>
        <taxon>Pukyongia</taxon>
    </lineage>
</organism>
<evidence type="ECO:0000256" key="1">
    <source>
        <dbReference type="SAM" id="MobiDB-lite"/>
    </source>
</evidence>
<evidence type="ECO:0000313" key="4">
    <source>
        <dbReference type="Proteomes" id="UP000238442"/>
    </source>
</evidence>
<name>A0A2S0HVE8_9FLAO</name>
<dbReference type="RefSeq" id="WP_105215657.1">
    <property type="nucleotide sequence ID" value="NZ_CP027062.1"/>
</dbReference>
<protein>
    <recommendedName>
        <fullName evidence="5">Outer membrane protein beta-barrel domain-containing protein</fullName>
    </recommendedName>
</protein>
<dbReference type="KEGG" id="aue:C5O00_05540"/>
<sequence>MKEKKHIDKLFQERFQNFEATPPPEAWSNIKAGLKKEEKEDRKVIPLWWKLGGVAALLALLLTVGNAVFNPGDGTTQLTDEDNTPIENTTDKNSKDALITNDDGDGIEVATEKDMEADPTLDNEQEVYSNNKSEKAVISKDNLVETAVAEEEKSSVKKKNLQKNDPLIRDKKLVADPNKRDAVATNNSDKKNSEENNKEETNKITDRDISKVNSEKIAKNDPDIKKSVTDLLIKEGNELKNNKTNDAVAVDTDIEKKNEDNKEEKKSIFDAIEENKEVEEAIATKENPVNRWEVSPNVAPVYYSSFGNGSSLDPSFADNAQSGDVNLSYGAGVSYAISEKLSVRTGINNVNLSYSTADVELGSGPVSAALKSVNYGRQSGQVLTAVDKGTIRPNPEGGFGTITPKAGGADAFINQSIRYYEVPMELKYALVDTKFGVHMIGGFSTLFLGDSEISVEAGDFRSVLGEANNLNSLSFTTNIGLGFDYKFSKRLKFNIEPMFKYQLNPYSDPSVDFNPFYMGVYTGLSFKF</sequence>
<dbReference type="Proteomes" id="UP000238442">
    <property type="component" value="Chromosome"/>
</dbReference>
<keyword evidence="4" id="KW-1185">Reference proteome</keyword>
<accession>A0A2S0HVE8</accession>
<dbReference type="OrthoDB" id="1113942at2"/>
<evidence type="ECO:0000256" key="2">
    <source>
        <dbReference type="SAM" id="Phobius"/>
    </source>
</evidence>
<evidence type="ECO:0000313" key="3">
    <source>
        <dbReference type="EMBL" id="AVI50661.1"/>
    </source>
</evidence>
<feature type="region of interest" description="Disordered" evidence="1">
    <location>
        <begin position="152"/>
        <end position="207"/>
    </location>
</feature>